<feature type="domain" description="Kinesin motor" evidence="2">
    <location>
        <begin position="1"/>
        <end position="58"/>
    </location>
</feature>
<dbReference type="SUPFAM" id="SSF52540">
    <property type="entry name" value="P-loop containing nucleoside triphosphate hydrolases"/>
    <property type="match status" value="1"/>
</dbReference>
<reference evidence="3 4" key="1">
    <citation type="journal article" date="2013" name="Curr. Biol.">
        <title>Shared signatures of parasitism and phylogenomics unite Cryptomycota and microsporidia.</title>
        <authorList>
            <person name="James T.Y."/>
            <person name="Pelin A."/>
            <person name="Bonen L."/>
            <person name="Ahrendt S."/>
            <person name="Sain D."/>
            <person name="Corradi N."/>
            <person name="Stajich J.E."/>
        </authorList>
    </citation>
    <scope>NUCLEOTIDE SEQUENCE [LARGE SCALE GENOMIC DNA]</scope>
    <source>
        <strain evidence="3 4">CSF55</strain>
    </source>
</reference>
<dbReference type="Pfam" id="PF00225">
    <property type="entry name" value="Kinesin"/>
    <property type="match status" value="1"/>
</dbReference>
<dbReference type="HOGENOM" id="CLU_2980367_0_0_1"/>
<dbReference type="InterPro" id="IPR001752">
    <property type="entry name" value="Kinesin_motor_dom"/>
</dbReference>
<gene>
    <name evidence="3" type="ORF">O9G_006053</name>
</gene>
<dbReference type="GO" id="GO:0005524">
    <property type="term" value="F:ATP binding"/>
    <property type="evidence" value="ECO:0007669"/>
    <property type="project" value="InterPro"/>
</dbReference>
<dbReference type="GO" id="GO:0003777">
    <property type="term" value="F:microtubule motor activity"/>
    <property type="evidence" value="ECO:0007669"/>
    <property type="project" value="InterPro"/>
</dbReference>
<name>A0A075B2H3_ROZAC</name>
<dbReference type="OrthoDB" id="3176171at2759"/>
<dbReference type="Proteomes" id="UP000030755">
    <property type="component" value="Unassembled WGS sequence"/>
</dbReference>
<keyword evidence="4" id="KW-1185">Reference proteome</keyword>
<protein>
    <recommendedName>
        <fullName evidence="2">Kinesin motor domain-containing protein</fullName>
    </recommendedName>
</protein>
<comment type="caution">
    <text evidence="1">Lacks conserved residue(s) required for the propagation of feature annotation.</text>
</comment>
<dbReference type="InterPro" id="IPR036961">
    <property type="entry name" value="Kinesin_motor_dom_sf"/>
</dbReference>
<accession>A0A075B2H3</accession>
<dbReference type="GO" id="GO:0007018">
    <property type="term" value="P:microtubule-based movement"/>
    <property type="evidence" value="ECO:0007669"/>
    <property type="project" value="InterPro"/>
</dbReference>
<dbReference type="STRING" id="988480.A0A075B2H3"/>
<evidence type="ECO:0000313" key="4">
    <source>
        <dbReference type="Proteomes" id="UP000030755"/>
    </source>
</evidence>
<sequence length="58" mass="6729">MPRREARDLLSKTPKGLELKEHPETGVYVQYLSNFVVKSIQEIEQLMNVGQKNCSEHE</sequence>
<evidence type="ECO:0000259" key="2">
    <source>
        <dbReference type="PROSITE" id="PS50067"/>
    </source>
</evidence>
<comment type="similarity">
    <text evidence="1">Belongs to the TRAFAC class myosin-kinesin ATPase superfamily. Kinesin family.</text>
</comment>
<evidence type="ECO:0000256" key="1">
    <source>
        <dbReference type="PROSITE-ProRule" id="PRU00283"/>
    </source>
</evidence>
<organism evidence="3 4">
    <name type="scientific">Rozella allomycis (strain CSF55)</name>
    <dbReference type="NCBI Taxonomy" id="988480"/>
    <lineage>
        <taxon>Eukaryota</taxon>
        <taxon>Fungi</taxon>
        <taxon>Fungi incertae sedis</taxon>
        <taxon>Cryptomycota</taxon>
        <taxon>Cryptomycota incertae sedis</taxon>
        <taxon>Rozella</taxon>
    </lineage>
</organism>
<proteinExistence type="inferred from homology"/>
<dbReference type="EMBL" id="KE560864">
    <property type="protein sequence ID" value="EPZ35136.1"/>
    <property type="molecule type" value="Genomic_DNA"/>
</dbReference>
<dbReference type="AlphaFoldDB" id="A0A075B2H3"/>
<evidence type="ECO:0000313" key="3">
    <source>
        <dbReference type="EMBL" id="EPZ35136.1"/>
    </source>
</evidence>
<dbReference type="Gene3D" id="3.40.850.10">
    <property type="entry name" value="Kinesin motor domain"/>
    <property type="match status" value="1"/>
</dbReference>
<dbReference type="GO" id="GO:0008017">
    <property type="term" value="F:microtubule binding"/>
    <property type="evidence" value="ECO:0007669"/>
    <property type="project" value="InterPro"/>
</dbReference>
<dbReference type="PROSITE" id="PS50067">
    <property type="entry name" value="KINESIN_MOTOR_2"/>
    <property type="match status" value="1"/>
</dbReference>
<dbReference type="InterPro" id="IPR027417">
    <property type="entry name" value="P-loop_NTPase"/>
</dbReference>